<protein>
    <submittedName>
        <fullName evidence="1">Uncharacterized protein</fullName>
    </submittedName>
</protein>
<accession>A0A6A6ZRG8</accession>
<dbReference type="SUPFAM" id="SSF48403">
    <property type="entry name" value="Ankyrin repeat"/>
    <property type="match status" value="3"/>
</dbReference>
<dbReference type="InterPro" id="IPR051616">
    <property type="entry name" value="Cul2-RING_E3_ligase_SR"/>
</dbReference>
<keyword evidence="2" id="KW-1185">Reference proteome</keyword>
<proteinExistence type="predicted"/>
<dbReference type="Proteomes" id="UP000799424">
    <property type="component" value="Unassembled WGS sequence"/>
</dbReference>
<dbReference type="EMBL" id="MU006231">
    <property type="protein sequence ID" value="KAF2823662.1"/>
    <property type="molecule type" value="Genomic_DNA"/>
</dbReference>
<dbReference type="InterPro" id="IPR036770">
    <property type="entry name" value="Ankyrin_rpt-contain_sf"/>
</dbReference>
<evidence type="ECO:0000313" key="2">
    <source>
        <dbReference type="Proteomes" id="UP000799424"/>
    </source>
</evidence>
<sequence>MECADGQGPGPWTDRARAEVFLRKAKLDTPFDVPPLKAWPTTDFESSLPDHANRARALLVQHRVTSPSYRPPAQQKRNLFRTKKRREAASDGTSWIFTTYEAACIFDTLIISQPRCPPGISQAILSHASVSSLDELWSCLHDPKNTKSVSKHVDGTPNITWLDHAASQDDVDYVRLMCQAGLYQQALDGAFGIALARHSMDVMEMLLSFGACASSYKTQIRELFKHGDNAVARLLLSAHPGAMSLSAWRHCLAEEVADSRKIPPSILLMCLNNRRSIACPSLLLDALKSQNFHSSAAILAYANPESRLAGASLAACGLVSDVDDADYRYDFFTLLADSGLLKDSETTRKELMVDVKIRHLPLVRLLADAGVAVDLGPYNAVAYAISTMDLELLDCFRGCDVHTPVALIVDMVPESLSELQLLRLVDTLMQRGLPAKPVNALLVRAARRRYTRLAERLLWIGASVQHEGASAIHTAIVNEDFDMLSILLTGFCSAIILSAMVPVAMALESKSSRRQAMIALVGKGVLGQCLGVPLQNLVAEEGDVDSALVQVLLKYGAPVESVGDDDTNAILQAARKCDVSVLAMLCSAGPSSTMLSKAVQIAFKARHTSGYEAALGTIILLLTRGAKGPLVDQLLVSAVIEDLELGILRTLVEHGAEANFANGAAFEAALSINNHKPLEILCSRCPPKGEILDRVLHTAIDPIHYSLPNLELLLRSTHSVGAALDAFWCSNKIGENPHVKSIITCFLRHGMNVDHREASFLCFALEELDIEFLIKVLSWGPNLESLTKAFRKAADVKPRELSIKAMSLILETAQSKEIGQSEELVQQTYIAFDGDSAGLTLLLDHMANIDFDNGAALSAAIISGRVSLLNYMVKRKPAVSTLHRACLTTAASETLSSDQKQRIFDILLGARDSEMTKTEHASELLADCVTEFPNHTQLPLLLLKYRVDIQFGTLKVAMQTSTRDLFKALIDRQNVSTVTDIFRVAADVLNRHGRRYWIYESLLSLGVAHKDISEALISSLHERELGDLELPKLLLKHGADVSFAKCAAFDCALQANSFTTVQLLSQYIFDDHTACYAFDLARKSTTLSADVRSEVYSCLLQWNINATSIYDALVGAVEYDHIDERIVRLLLAKHADPNQEFGRCFVMAARASANLVFQLLAKYANCSVVFKALMKEFRDEQEVLLWFTMCLEQQPRSIKFDEQDQLFQCMWRFPTGSRLLKVLLRHGVSPATLKKHALATTCEPEECTLLIRALLYIPNISNDTILTLLHHGPQKALPTYATPEIGVTAAFACLLNKARTPVLKALLGMNEGAIQVCHIPAATFRYFGRGGKDTSQVDEDMLPARIPIREACLFLGNLRAYKALGRDEIPNDGTLHTVALMAMPKFVQWLLQYHDANAKVVEQFDTMIPLALACNAAKFSWCKIANEEAKFATRRRECILLLGPKTNLKWRYRQKSILHIALENGPEVTDAMLEALDVRNDPKREERYLYKDKDGIEYSPDEYVRRIMQEPTSTDKAHLLLLLEGSKIEPRYFRSVMPGEGEQPAGYCGLPPKYADAWRMNEANLYRLNRRRTPQPTDSIISIGEKRSYDKKRAIRVDVAHRSLS</sequence>
<gene>
    <name evidence="1" type="ORF">CC86DRAFT_327483</name>
</gene>
<dbReference type="PANTHER" id="PTHR46224:SF64">
    <property type="entry name" value="IQ MOTIF AND ANKYRIN REPEAT DOMAIN-CONTAINING PROTEIN 1"/>
    <property type="match status" value="1"/>
</dbReference>
<organism evidence="1 2">
    <name type="scientific">Ophiobolus disseminans</name>
    <dbReference type="NCBI Taxonomy" id="1469910"/>
    <lineage>
        <taxon>Eukaryota</taxon>
        <taxon>Fungi</taxon>
        <taxon>Dikarya</taxon>
        <taxon>Ascomycota</taxon>
        <taxon>Pezizomycotina</taxon>
        <taxon>Dothideomycetes</taxon>
        <taxon>Pleosporomycetidae</taxon>
        <taxon>Pleosporales</taxon>
        <taxon>Pleosporineae</taxon>
        <taxon>Phaeosphaeriaceae</taxon>
        <taxon>Ophiobolus</taxon>
    </lineage>
</organism>
<dbReference type="Gene3D" id="1.25.40.20">
    <property type="entry name" value="Ankyrin repeat-containing domain"/>
    <property type="match status" value="3"/>
</dbReference>
<dbReference type="OrthoDB" id="3794167at2759"/>
<reference evidence="1" key="1">
    <citation type="journal article" date="2020" name="Stud. Mycol.">
        <title>101 Dothideomycetes genomes: a test case for predicting lifestyles and emergence of pathogens.</title>
        <authorList>
            <person name="Haridas S."/>
            <person name="Albert R."/>
            <person name="Binder M."/>
            <person name="Bloem J."/>
            <person name="Labutti K."/>
            <person name="Salamov A."/>
            <person name="Andreopoulos B."/>
            <person name="Baker S."/>
            <person name="Barry K."/>
            <person name="Bills G."/>
            <person name="Bluhm B."/>
            <person name="Cannon C."/>
            <person name="Castanera R."/>
            <person name="Culley D."/>
            <person name="Daum C."/>
            <person name="Ezra D."/>
            <person name="Gonzalez J."/>
            <person name="Henrissat B."/>
            <person name="Kuo A."/>
            <person name="Liang C."/>
            <person name="Lipzen A."/>
            <person name="Lutzoni F."/>
            <person name="Magnuson J."/>
            <person name="Mondo S."/>
            <person name="Nolan M."/>
            <person name="Ohm R."/>
            <person name="Pangilinan J."/>
            <person name="Park H.-J."/>
            <person name="Ramirez L."/>
            <person name="Alfaro M."/>
            <person name="Sun H."/>
            <person name="Tritt A."/>
            <person name="Yoshinaga Y."/>
            <person name="Zwiers L.-H."/>
            <person name="Turgeon B."/>
            <person name="Goodwin S."/>
            <person name="Spatafora J."/>
            <person name="Crous P."/>
            <person name="Grigoriev I."/>
        </authorList>
    </citation>
    <scope>NUCLEOTIDE SEQUENCE</scope>
    <source>
        <strain evidence="1">CBS 113818</strain>
    </source>
</reference>
<name>A0A6A6ZRG8_9PLEO</name>
<dbReference type="PANTHER" id="PTHR46224">
    <property type="entry name" value="ANKYRIN REPEAT FAMILY PROTEIN"/>
    <property type="match status" value="1"/>
</dbReference>
<dbReference type="SMART" id="SM00248">
    <property type="entry name" value="ANK"/>
    <property type="match status" value="7"/>
</dbReference>
<evidence type="ECO:0000313" key="1">
    <source>
        <dbReference type="EMBL" id="KAF2823662.1"/>
    </source>
</evidence>
<dbReference type="InterPro" id="IPR002110">
    <property type="entry name" value="Ankyrin_rpt"/>
</dbReference>